<keyword evidence="3" id="KW-1185">Reference proteome</keyword>
<name>A0ABR3X4R6_9PEZI</name>
<dbReference type="Gene3D" id="2.40.40.10">
    <property type="entry name" value="RlpA-like domain"/>
    <property type="match status" value="1"/>
</dbReference>
<proteinExistence type="predicted"/>
<accession>A0ABR3X4R6</accession>
<protein>
    <recommendedName>
        <fullName evidence="4">Expansin-like EG45 domain-containing protein</fullName>
    </recommendedName>
</protein>
<dbReference type="Proteomes" id="UP001583177">
    <property type="component" value="Unassembled WGS sequence"/>
</dbReference>
<gene>
    <name evidence="2" type="ORF">Daus18300_005054</name>
</gene>
<evidence type="ECO:0000313" key="2">
    <source>
        <dbReference type="EMBL" id="KAL1870734.1"/>
    </source>
</evidence>
<reference evidence="2 3" key="1">
    <citation type="journal article" date="2024" name="IMA Fungus">
        <title>IMA Genome - F19 : A genome assembly and annotation guide to empower mycologists, including annotated draft genome sequences of Ceratocystis pirilliformis, Diaporthe australafricana, Fusarium ophioides, Paecilomyces lecythidis, and Sporothrix stenoceras.</title>
        <authorList>
            <person name="Aylward J."/>
            <person name="Wilson A.M."/>
            <person name="Visagie C.M."/>
            <person name="Spraker J."/>
            <person name="Barnes I."/>
            <person name="Buitendag C."/>
            <person name="Ceriani C."/>
            <person name="Del Mar Angel L."/>
            <person name="du Plessis D."/>
            <person name="Fuchs T."/>
            <person name="Gasser K."/>
            <person name="Kramer D."/>
            <person name="Li W."/>
            <person name="Munsamy K."/>
            <person name="Piso A."/>
            <person name="Price J.L."/>
            <person name="Sonnekus B."/>
            <person name="Thomas C."/>
            <person name="van der Nest A."/>
            <person name="van Dijk A."/>
            <person name="van Heerden A."/>
            <person name="van Vuuren N."/>
            <person name="Yilmaz N."/>
            <person name="Duong T.A."/>
            <person name="van der Merwe N.A."/>
            <person name="Wingfield M.J."/>
            <person name="Wingfield B.D."/>
        </authorList>
    </citation>
    <scope>NUCLEOTIDE SEQUENCE [LARGE SCALE GENOMIC DNA]</scope>
    <source>
        <strain evidence="2 3">CMW 18300</strain>
    </source>
</reference>
<dbReference type="Pfam" id="PF22514">
    <property type="entry name" value="EXPB1_D1"/>
    <property type="match status" value="1"/>
</dbReference>
<dbReference type="SUPFAM" id="SSF50685">
    <property type="entry name" value="Barwin-like endoglucanases"/>
    <property type="match status" value="1"/>
</dbReference>
<feature type="chain" id="PRO_5047404573" description="Expansin-like EG45 domain-containing protein" evidence="1">
    <location>
        <begin position="19"/>
        <end position="223"/>
    </location>
</feature>
<evidence type="ECO:0000313" key="3">
    <source>
        <dbReference type="Proteomes" id="UP001583177"/>
    </source>
</evidence>
<organism evidence="2 3">
    <name type="scientific">Diaporthe australafricana</name>
    <dbReference type="NCBI Taxonomy" id="127596"/>
    <lineage>
        <taxon>Eukaryota</taxon>
        <taxon>Fungi</taxon>
        <taxon>Dikarya</taxon>
        <taxon>Ascomycota</taxon>
        <taxon>Pezizomycotina</taxon>
        <taxon>Sordariomycetes</taxon>
        <taxon>Sordariomycetidae</taxon>
        <taxon>Diaporthales</taxon>
        <taxon>Diaporthaceae</taxon>
        <taxon>Diaporthe</taxon>
    </lineage>
</organism>
<evidence type="ECO:0008006" key="4">
    <source>
        <dbReference type="Google" id="ProtNLM"/>
    </source>
</evidence>
<sequence>MVFPSFFVALPIAALAAAQDSNTTTYNVTISWYGTNDAKGSPNCNSNTVACGFYTYIILVTQPGYAAAVSQNLFGAGPGEGKGPACGTCYRLTIDTDAQSGNAVPNAGSSIVVKVNNLCPADGDDPICAQPDLQTPNRYGGVVDFNLCNDDGAHAALLAPANTGLAGGTAVMVGCGEWNGTEKTDCGSLCGQSGKDGQGLGGGVREEVGWWGLLLLLGMMFGI</sequence>
<keyword evidence="1" id="KW-0732">Signal</keyword>
<comment type="caution">
    <text evidence="2">The sequence shown here is derived from an EMBL/GenBank/DDBJ whole genome shotgun (WGS) entry which is preliminary data.</text>
</comment>
<dbReference type="InterPro" id="IPR036908">
    <property type="entry name" value="RlpA-like_sf"/>
</dbReference>
<evidence type="ECO:0000256" key="1">
    <source>
        <dbReference type="SAM" id="SignalP"/>
    </source>
</evidence>
<dbReference type="EMBL" id="JAWRVE010000036">
    <property type="protein sequence ID" value="KAL1870734.1"/>
    <property type="molecule type" value="Genomic_DNA"/>
</dbReference>
<feature type="signal peptide" evidence="1">
    <location>
        <begin position="1"/>
        <end position="18"/>
    </location>
</feature>